<feature type="region of interest" description="Disordered" evidence="1">
    <location>
        <begin position="26"/>
        <end position="65"/>
    </location>
</feature>
<organism evidence="2 3">
    <name type="scientific">Trichocladium antarcticum</name>
    <dbReference type="NCBI Taxonomy" id="1450529"/>
    <lineage>
        <taxon>Eukaryota</taxon>
        <taxon>Fungi</taxon>
        <taxon>Dikarya</taxon>
        <taxon>Ascomycota</taxon>
        <taxon>Pezizomycotina</taxon>
        <taxon>Sordariomycetes</taxon>
        <taxon>Sordariomycetidae</taxon>
        <taxon>Sordariales</taxon>
        <taxon>Chaetomiaceae</taxon>
        <taxon>Trichocladium</taxon>
    </lineage>
</organism>
<gene>
    <name evidence="2" type="ORF">BT67DRAFT_120071</name>
</gene>
<name>A0AAN6US86_9PEZI</name>
<proteinExistence type="predicted"/>
<dbReference type="EMBL" id="MU853402">
    <property type="protein sequence ID" value="KAK4137745.1"/>
    <property type="molecule type" value="Genomic_DNA"/>
</dbReference>
<accession>A0AAN6US86</accession>
<dbReference type="Proteomes" id="UP001304895">
    <property type="component" value="Unassembled WGS sequence"/>
</dbReference>
<sequence length="112" mass="12646">MSIAFSRGLAHLCPVARRRRSVSSRRCLRIQPLQTRRRRRRPTIRPSTNKRPTNGRFSIPGAGAGSGPDFVYCLALGAICSWRVVSRVEDQNGHINKVGRRSLLELKPRQAK</sequence>
<dbReference type="AlphaFoldDB" id="A0AAN6US86"/>
<evidence type="ECO:0000313" key="3">
    <source>
        <dbReference type="Proteomes" id="UP001304895"/>
    </source>
</evidence>
<feature type="compositionally biased region" description="Polar residues" evidence="1">
    <location>
        <begin position="46"/>
        <end position="56"/>
    </location>
</feature>
<reference evidence="2" key="1">
    <citation type="journal article" date="2023" name="Mol. Phylogenet. Evol.">
        <title>Genome-scale phylogeny and comparative genomics of the fungal order Sordariales.</title>
        <authorList>
            <person name="Hensen N."/>
            <person name="Bonometti L."/>
            <person name="Westerberg I."/>
            <person name="Brannstrom I.O."/>
            <person name="Guillou S."/>
            <person name="Cros-Aarteil S."/>
            <person name="Calhoun S."/>
            <person name="Haridas S."/>
            <person name="Kuo A."/>
            <person name="Mondo S."/>
            <person name="Pangilinan J."/>
            <person name="Riley R."/>
            <person name="LaButti K."/>
            <person name="Andreopoulos B."/>
            <person name="Lipzen A."/>
            <person name="Chen C."/>
            <person name="Yan M."/>
            <person name="Daum C."/>
            <person name="Ng V."/>
            <person name="Clum A."/>
            <person name="Steindorff A."/>
            <person name="Ohm R.A."/>
            <person name="Martin F."/>
            <person name="Silar P."/>
            <person name="Natvig D.O."/>
            <person name="Lalanne C."/>
            <person name="Gautier V."/>
            <person name="Ament-Velasquez S.L."/>
            <person name="Kruys A."/>
            <person name="Hutchinson M.I."/>
            <person name="Powell A.J."/>
            <person name="Barry K."/>
            <person name="Miller A.N."/>
            <person name="Grigoriev I.V."/>
            <person name="Debuchy R."/>
            <person name="Gladieux P."/>
            <person name="Hiltunen Thoren M."/>
            <person name="Johannesson H."/>
        </authorList>
    </citation>
    <scope>NUCLEOTIDE SEQUENCE</scope>
    <source>
        <strain evidence="2">CBS 123565</strain>
    </source>
</reference>
<evidence type="ECO:0000313" key="2">
    <source>
        <dbReference type="EMBL" id="KAK4137745.1"/>
    </source>
</evidence>
<reference evidence="2" key="2">
    <citation type="submission" date="2023-05" db="EMBL/GenBank/DDBJ databases">
        <authorList>
            <consortium name="Lawrence Berkeley National Laboratory"/>
            <person name="Steindorff A."/>
            <person name="Hensen N."/>
            <person name="Bonometti L."/>
            <person name="Westerberg I."/>
            <person name="Brannstrom I.O."/>
            <person name="Guillou S."/>
            <person name="Cros-Aarteil S."/>
            <person name="Calhoun S."/>
            <person name="Haridas S."/>
            <person name="Kuo A."/>
            <person name="Mondo S."/>
            <person name="Pangilinan J."/>
            <person name="Riley R."/>
            <person name="Labutti K."/>
            <person name="Andreopoulos B."/>
            <person name="Lipzen A."/>
            <person name="Chen C."/>
            <person name="Yanf M."/>
            <person name="Daum C."/>
            <person name="Ng V."/>
            <person name="Clum A."/>
            <person name="Ohm R."/>
            <person name="Martin F."/>
            <person name="Silar P."/>
            <person name="Natvig D."/>
            <person name="Lalanne C."/>
            <person name="Gautier V."/>
            <person name="Ament-Velasquez S.L."/>
            <person name="Kruys A."/>
            <person name="Hutchinson M.I."/>
            <person name="Powell A.J."/>
            <person name="Barry K."/>
            <person name="Miller A.N."/>
            <person name="Grigoriev I.V."/>
            <person name="Debuchy R."/>
            <person name="Gladieux P."/>
            <person name="Thoren M.H."/>
            <person name="Johannesson H."/>
        </authorList>
    </citation>
    <scope>NUCLEOTIDE SEQUENCE</scope>
    <source>
        <strain evidence="2">CBS 123565</strain>
    </source>
</reference>
<comment type="caution">
    <text evidence="2">The sequence shown here is derived from an EMBL/GenBank/DDBJ whole genome shotgun (WGS) entry which is preliminary data.</text>
</comment>
<evidence type="ECO:0000256" key="1">
    <source>
        <dbReference type="SAM" id="MobiDB-lite"/>
    </source>
</evidence>
<protein>
    <submittedName>
        <fullName evidence="2">Uncharacterized protein</fullName>
    </submittedName>
</protein>
<keyword evidence="3" id="KW-1185">Reference proteome</keyword>